<dbReference type="GO" id="GO:0015833">
    <property type="term" value="P:peptide transport"/>
    <property type="evidence" value="ECO:0007669"/>
    <property type="project" value="InterPro"/>
</dbReference>
<dbReference type="PROSITE" id="PS50893">
    <property type="entry name" value="ABC_TRANSPORTER_2"/>
    <property type="match status" value="1"/>
</dbReference>
<dbReference type="GO" id="GO:0055085">
    <property type="term" value="P:transmembrane transport"/>
    <property type="evidence" value="ECO:0007669"/>
    <property type="project" value="UniProtKB-ARBA"/>
</dbReference>
<dbReference type="GO" id="GO:0016887">
    <property type="term" value="F:ATP hydrolysis activity"/>
    <property type="evidence" value="ECO:0007669"/>
    <property type="project" value="InterPro"/>
</dbReference>
<protein>
    <submittedName>
        <fullName evidence="5">Dipeptide ABC transporter ATP-binding protein</fullName>
    </submittedName>
</protein>
<comment type="caution">
    <text evidence="5">The sequence shown here is derived from an EMBL/GenBank/DDBJ whole genome shotgun (WGS) entry which is preliminary data.</text>
</comment>
<dbReference type="NCBIfam" id="TIGR01727">
    <property type="entry name" value="oligo_HPY"/>
    <property type="match status" value="1"/>
</dbReference>
<evidence type="ECO:0000259" key="4">
    <source>
        <dbReference type="PROSITE" id="PS50893"/>
    </source>
</evidence>
<dbReference type="NCBIfam" id="NF008453">
    <property type="entry name" value="PRK11308.1"/>
    <property type="match status" value="1"/>
</dbReference>
<dbReference type="InterPro" id="IPR017871">
    <property type="entry name" value="ABC_transporter-like_CS"/>
</dbReference>
<dbReference type="SMART" id="SM00382">
    <property type="entry name" value="AAA"/>
    <property type="match status" value="1"/>
</dbReference>
<keyword evidence="3 5" id="KW-0067">ATP-binding</keyword>
<accession>A0A7C3WYI3</accession>
<organism evidence="5">
    <name type="scientific">Dictyoglomus turgidum</name>
    <dbReference type="NCBI Taxonomy" id="513050"/>
    <lineage>
        <taxon>Bacteria</taxon>
        <taxon>Pseudomonadati</taxon>
        <taxon>Dictyoglomota</taxon>
        <taxon>Dictyoglomia</taxon>
        <taxon>Dictyoglomales</taxon>
        <taxon>Dictyoglomaceae</taxon>
        <taxon>Dictyoglomus</taxon>
    </lineage>
</organism>
<evidence type="ECO:0000256" key="3">
    <source>
        <dbReference type="ARBA" id="ARBA00022840"/>
    </source>
</evidence>
<reference evidence="5" key="1">
    <citation type="journal article" date="2020" name="mSystems">
        <title>Genome- and Community-Level Interaction Insights into Carbon Utilization and Element Cycling Functions of Hydrothermarchaeota in Hydrothermal Sediment.</title>
        <authorList>
            <person name="Zhou Z."/>
            <person name="Liu Y."/>
            <person name="Xu W."/>
            <person name="Pan J."/>
            <person name="Luo Z.H."/>
            <person name="Li M."/>
        </authorList>
    </citation>
    <scope>NUCLEOTIDE SEQUENCE [LARGE SCALE GENOMIC DNA]</scope>
    <source>
        <strain evidence="5">SpSt-751</strain>
    </source>
</reference>
<keyword evidence="2" id="KW-0547">Nucleotide-binding</keyword>
<dbReference type="CDD" id="cd03257">
    <property type="entry name" value="ABC_NikE_OppD_transporters"/>
    <property type="match status" value="1"/>
</dbReference>
<evidence type="ECO:0000313" key="5">
    <source>
        <dbReference type="EMBL" id="HGB31614.1"/>
    </source>
</evidence>
<dbReference type="Gene3D" id="3.40.50.300">
    <property type="entry name" value="P-loop containing nucleotide triphosphate hydrolases"/>
    <property type="match status" value="1"/>
</dbReference>
<dbReference type="InterPro" id="IPR013563">
    <property type="entry name" value="Oligopep_ABC_C"/>
</dbReference>
<sequence>MNNYTDDVILEVKNLKKYFPIKRGIVFSKHVGDVKAVDGVSFYIRKGETLGLVGESGCGKSTVARTIIRLLDPTDGEIIFDGVDISKLPYSSLRRIRRDMQIIFQDPYSSLNPRMTVSEIIGEPLQVHKIVSSSKEREKRVQELLELVGLAPYHATRYPHEFSGGQRQRIGIARALALNPKFIVADEPTSALDVSIRSQIINLLQDLQKEFKLTYLFISHDLAVIRHICDRIAVMYLGKIVELSENEDLYTSPLHPYTQALLSAIPIPDPELAEKRKKIVLTGDVPSPVNPPSGCRFHPRCPSAMDICSKIEPELKEIKPNHFVACHLY</sequence>
<dbReference type="InterPro" id="IPR003439">
    <property type="entry name" value="ABC_transporter-like_ATP-bd"/>
</dbReference>
<name>A0A7C3WYI3_9BACT</name>
<dbReference type="InterPro" id="IPR003593">
    <property type="entry name" value="AAA+_ATPase"/>
</dbReference>
<dbReference type="InterPro" id="IPR027417">
    <property type="entry name" value="P-loop_NTPase"/>
</dbReference>
<dbReference type="InterPro" id="IPR050319">
    <property type="entry name" value="ABC_transp_ATP-bind"/>
</dbReference>
<keyword evidence="1" id="KW-0813">Transport</keyword>
<evidence type="ECO:0000256" key="1">
    <source>
        <dbReference type="ARBA" id="ARBA00022448"/>
    </source>
</evidence>
<dbReference type="FunFam" id="3.40.50.300:FF:000016">
    <property type="entry name" value="Oligopeptide ABC transporter ATP-binding component"/>
    <property type="match status" value="1"/>
</dbReference>
<dbReference type="Pfam" id="PF00005">
    <property type="entry name" value="ABC_tran"/>
    <property type="match status" value="1"/>
</dbReference>
<dbReference type="PROSITE" id="PS00211">
    <property type="entry name" value="ABC_TRANSPORTER_1"/>
    <property type="match status" value="1"/>
</dbReference>
<dbReference type="PANTHER" id="PTHR43776:SF8">
    <property type="entry name" value="ABC TRANSPORTER, ATP-BINDING PROTEIN"/>
    <property type="match status" value="1"/>
</dbReference>
<dbReference type="AlphaFoldDB" id="A0A7C3WYI3"/>
<dbReference type="EMBL" id="DTGA01000184">
    <property type="protein sequence ID" value="HGB31614.1"/>
    <property type="molecule type" value="Genomic_DNA"/>
</dbReference>
<feature type="domain" description="ABC transporter" evidence="4">
    <location>
        <begin position="10"/>
        <end position="262"/>
    </location>
</feature>
<proteinExistence type="predicted"/>
<dbReference type="Pfam" id="PF08352">
    <property type="entry name" value="oligo_HPY"/>
    <property type="match status" value="1"/>
</dbReference>
<dbReference type="GO" id="GO:0005524">
    <property type="term" value="F:ATP binding"/>
    <property type="evidence" value="ECO:0007669"/>
    <property type="project" value="UniProtKB-KW"/>
</dbReference>
<evidence type="ECO:0000256" key="2">
    <source>
        <dbReference type="ARBA" id="ARBA00022741"/>
    </source>
</evidence>
<dbReference type="PANTHER" id="PTHR43776">
    <property type="entry name" value="TRANSPORT ATP-BINDING PROTEIN"/>
    <property type="match status" value="1"/>
</dbReference>
<dbReference type="SUPFAM" id="SSF52540">
    <property type="entry name" value="P-loop containing nucleoside triphosphate hydrolases"/>
    <property type="match status" value="1"/>
</dbReference>
<gene>
    <name evidence="5" type="ORF">ENV35_07050</name>
</gene>